<dbReference type="AlphaFoldDB" id="A0A160FST3"/>
<evidence type="ECO:0000313" key="1">
    <source>
        <dbReference type="EMBL" id="ANB75934.1"/>
    </source>
</evidence>
<organism evidence="1 2">
    <name type="scientific">Paraburkholderia phytofirmans OLGA172</name>
    <dbReference type="NCBI Taxonomy" id="1417228"/>
    <lineage>
        <taxon>Bacteria</taxon>
        <taxon>Pseudomonadati</taxon>
        <taxon>Pseudomonadota</taxon>
        <taxon>Betaproteobacteria</taxon>
        <taxon>Burkholderiales</taxon>
        <taxon>Burkholderiaceae</taxon>
        <taxon>Paraburkholderia</taxon>
    </lineage>
</organism>
<dbReference type="Proteomes" id="UP000076852">
    <property type="component" value="Chromosome 2"/>
</dbReference>
<dbReference type="KEGG" id="buz:AYM40_26945"/>
<dbReference type="STRING" id="1804984.AYM40_26945"/>
<dbReference type="EMBL" id="CP014579">
    <property type="protein sequence ID" value="ANB75934.1"/>
    <property type="molecule type" value="Genomic_DNA"/>
</dbReference>
<proteinExistence type="predicted"/>
<dbReference type="SUPFAM" id="SSF46785">
    <property type="entry name" value="Winged helix' DNA-binding domain"/>
    <property type="match status" value="1"/>
</dbReference>
<gene>
    <name evidence="1" type="ORF">AYM40_26945</name>
</gene>
<dbReference type="RefSeq" id="WP_063499189.1">
    <property type="nucleotide sequence ID" value="NZ_CP014579.1"/>
</dbReference>
<sequence>MKKKLARHKGQAVARAILDMDWQWSSHFGDLGLNDLNYSDLFCRMWVEPENDFAKTALYEFMPGVSRRTAVRYVQDLIDVGWLLETSSEADRRIKRVSLAASIEARLEQFLAYVHQRFAALD</sequence>
<dbReference type="InterPro" id="IPR036388">
    <property type="entry name" value="WH-like_DNA-bd_sf"/>
</dbReference>
<name>A0A160FST3_9BURK</name>
<protein>
    <submittedName>
        <fullName evidence="1">MarR family transcriptional regulator</fullName>
    </submittedName>
</protein>
<dbReference type="Gene3D" id="1.10.10.10">
    <property type="entry name" value="Winged helix-like DNA-binding domain superfamily/Winged helix DNA-binding domain"/>
    <property type="match status" value="1"/>
</dbReference>
<dbReference type="InterPro" id="IPR036390">
    <property type="entry name" value="WH_DNA-bd_sf"/>
</dbReference>
<reference evidence="1 2" key="1">
    <citation type="journal article" date="2016" name="Gene">
        <title>PacBio SMRT assembly of a complex multi-replicon genome reveals chlorocatechol degradative operon in a region of genome plasticity.</title>
        <authorList>
            <person name="Ricker N."/>
            <person name="Shen S.Y."/>
            <person name="Goordial J."/>
            <person name="Jin S."/>
            <person name="Fulthorpe R.R."/>
        </authorList>
    </citation>
    <scope>NUCLEOTIDE SEQUENCE [LARGE SCALE GENOMIC DNA]</scope>
    <source>
        <strain evidence="1 2">OLGA172</strain>
    </source>
</reference>
<evidence type="ECO:0000313" key="2">
    <source>
        <dbReference type="Proteomes" id="UP000076852"/>
    </source>
</evidence>
<dbReference type="OrthoDB" id="8547665at2"/>
<accession>A0A160FST3</accession>
<keyword evidence="2" id="KW-1185">Reference proteome</keyword>